<dbReference type="Proteomes" id="UP000639504">
    <property type="component" value="Unassembled WGS sequence"/>
</dbReference>
<evidence type="ECO:0000313" key="3">
    <source>
        <dbReference type="Proteomes" id="UP000050437"/>
    </source>
</evidence>
<organism evidence="1 3">
    <name type="scientific">Pseudomonas putida</name>
    <name type="common">Arthrobacter siderocapsulatus</name>
    <dbReference type="NCBI Taxonomy" id="303"/>
    <lineage>
        <taxon>Bacteria</taxon>
        <taxon>Pseudomonadati</taxon>
        <taxon>Pseudomonadota</taxon>
        <taxon>Gammaproteobacteria</taxon>
        <taxon>Pseudomonadales</taxon>
        <taxon>Pseudomonadaceae</taxon>
        <taxon>Pseudomonas</taxon>
    </lineage>
</organism>
<reference evidence="2" key="2">
    <citation type="submission" date="2020-10" db="EMBL/GenBank/DDBJ databases">
        <title>Genome sequences of Pseudomonas isolates.</title>
        <authorList>
            <person name="Wessels L."/>
            <person name="Reich F."/>
            <person name="Hammerl J."/>
        </authorList>
    </citation>
    <scope>NUCLEOTIDE SEQUENCE</scope>
    <source>
        <strain evidence="2">20-MO00640-0</strain>
    </source>
</reference>
<dbReference type="EMBL" id="JADLKB010000041">
    <property type="protein sequence ID" value="MBF8738430.1"/>
    <property type="molecule type" value="Genomic_DNA"/>
</dbReference>
<evidence type="ECO:0000313" key="1">
    <source>
        <dbReference type="EMBL" id="KPM62930.1"/>
    </source>
</evidence>
<sequence length="229" mass="24781">MSTDYYVDFDNQTNDTWTLAVYQTLPSSVGLDSVSWKQTTVPTQGFSGVEWTIDYNVVIANYRQVGGVGVYKASQTLSTQLGSVWDCVFKDNVQQLVLGSGSAPGDSIQINNKSNLPANLGIGMSGQGSVFKPDVVGSGQAQFKVTPTYYLGLFQKVQLGEVISSNVVVGPREIKFPSGMNCATATARMDGANIKLTITYSEVTKVSYEATQRLIAARQERLGRVLEHA</sequence>
<evidence type="ECO:0000313" key="2">
    <source>
        <dbReference type="EMBL" id="MBF8738430.1"/>
    </source>
</evidence>
<dbReference type="RefSeq" id="WP_046614039.1">
    <property type="nucleotide sequence ID" value="NZ_BSKK01000001.1"/>
</dbReference>
<dbReference type="AlphaFoldDB" id="A0A0P7C9D1"/>
<dbReference type="EMBL" id="LKKS01000101">
    <property type="protein sequence ID" value="KPM62930.1"/>
    <property type="molecule type" value="Genomic_DNA"/>
</dbReference>
<reference evidence="1 3" key="1">
    <citation type="submission" date="2015-10" db="EMBL/GenBank/DDBJ databases">
        <title>Pseudomonas putida clinical strains.</title>
        <authorList>
            <person name="Molina L."/>
            <person name="Udaondo Z."/>
        </authorList>
    </citation>
    <scope>NUCLEOTIDE SEQUENCE [LARGE SCALE GENOMIC DNA]</scope>
    <source>
        <strain evidence="1 3">HB13667</strain>
    </source>
</reference>
<protein>
    <submittedName>
        <fullName evidence="1">Uncharacterized protein</fullName>
    </submittedName>
</protein>
<comment type="caution">
    <text evidence="1">The sequence shown here is derived from an EMBL/GenBank/DDBJ whole genome shotgun (WGS) entry which is preliminary data.</text>
</comment>
<gene>
    <name evidence="1" type="ORF">HB13667_16080</name>
    <name evidence="2" type="ORF">IR015_23785</name>
</gene>
<accession>A0A0P7C9D1</accession>
<proteinExistence type="predicted"/>
<dbReference type="GeneID" id="92661268"/>
<dbReference type="Proteomes" id="UP000050437">
    <property type="component" value="Unassembled WGS sequence"/>
</dbReference>
<name>A0A0P7C9D1_PSEPU</name>